<keyword evidence="2" id="KW-0732">Signal</keyword>
<comment type="caution">
    <text evidence="4">The sequence shown here is derived from an EMBL/GenBank/DDBJ whole genome shotgun (WGS) entry which is preliminary data.</text>
</comment>
<evidence type="ECO:0000256" key="1">
    <source>
        <dbReference type="ARBA" id="ARBA00023157"/>
    </source>
</evidence>
<reference evidence="4 5" key="1">
    <citation type="submission" date="2024-11" db="EMBL/GenBank/DDBJ databases">
        <title>Chromosome-level genome assembly of the freshwater bivalve Anodonta woodiana.</title>
        <authorList>
            <person name="Chen X."/>
        </authorList>
    </citation>
    <scope>NUCLEOTIDE SEQUENCE [LARGE SCALE GENOMIC DNA]</scope>
    <source>
        <strain evidence="4">MN2024</strain>
        <tissue evidence="4">Gills</tissue>
    </source>
</reference>
<dbReference type="AlphaFoldDB" id="A0ABD3XR94"/>
<keyword evidence="5" id="KW-1185">Reference proteome</keyword>
<dbReference type="InterPro" id="IPR050111">
    <property type="entry name" value="C-type_lectin/snaclec_domain"/>
</dbReference>
<organism evidence="4 5">
    <name type="scientific">Sinanodonta woodiana</name>
    <name type="common">Chinese pond mussel</name>
    <name type="synonym">Anodonta woodiana</name>
    <dbReference type="NCBI Taxonomy" id="1069815"/>
    <lineage>
        <taxon>Eukaryota</taxon>
        <taxon>Metazoa</taxon>
        <taxon>Spiralia</taxon>
        <taxon>Lophotrochozoa</taxon>
        <taxon>Mollusca</taxon>
        <taxon>Bivalvia</taxon>
        <taxon>Autobranchia</taxon>
        <taxon>Heteroconchia</taxon>
        <taxon>Palaeoheterodonta</taxon>
        <taxon>Unionida</taxon>
        <taxon>Unionoidea</taxon>
        <taxon>Unionidae</taxon>
        <taxon>Unioninae</taxon>
        <taxon>Sinanodonta</taxon>
    </lineage>
</organism>
<dbReference type="PROSITE" id="PS50041">
    <property type="entry name" value="C_TYPE_LECTIN_2"/>
    <property type="match status" value="1"/>
</dbReference>
<dbReference type="SMART" id="SM00034">
    <property type="entry name" value="CLECT"/>
    <property type="match status" value="1"/>
</dbReference>
<evidence type="ECO:0000313" key="4">
    <source>
        <dbReference type="EMBL" id="KAL3888739.1"/>
    </source>
</evidence>
<dbReference type="InterPro" id="IPR016186">
    <property type="entry name" value="C-type_lectin-like/link_sf"/>
</dbReference>
<evidence type="ECO:0000313" key="5">
    <source>
        <dbReference type="Proteomes" id="UP001634394"/>
    </source>
</evidence>
<dbReference type="Proteomes" id="UP001634394">
    <property type="component" value="Unassembled WGS sequence"/>
</dbReference>
<feature type="signal peptide" evidence="2">
    <location>
        <begin position="1"/>
        <end position="24"/>
    </location>
</feature>
<dbReference type="Gene3D" id="3.10.100.10">
    <property type="entry name" value="Mannose-Binding Protein A, subunit A"/>
    <property type="match status" value="1"/>
</dbReference>
<dbReference type="SUPFAM" id="SSF56436">
    <property type="entry name" value="C-type lectin-like"/>
    <property type="match status" value="1"/>
</dbReference>
<keyword evidence="1" id="KW-1015">Disulfide bond</keyword>
<dbReference type="InterPro" id="IPR018378">
    <property type="entry name" value="C-type_lectin_CS"/>
</dbReference>
<sequence length="176" mass="19826">MENLKVALMFLIFVAVNLPTGGNAAHSCPRGFELHGRKCYIALDLKASWPVAKEYCTIIGGKLAAIANAQEQAIIAKIVSKMNGKSTNPYYWLDGSDILVEGEWRWMGDRGNSVPFTYTNWHTGEPNLPDESCLEVRYEWQSKWNNAHCWIDKSFICEARAIATEGEIEDDILQEP</sequence>
<dbReference type="EMBL" id="JBJQND010000001">
    <property type="protein sequence ID" value="KAL3888739.1"/>
    <property type="molecule type" value="Genomic_DNA"/>
</dbReference>
<evidence type="ECO:0000256" key="2">
    <source>
        <dbReference type="SAM" id="SignalP"/>
    </source>
</evidence>
<gene>
    <name evidence="4" type="ORF">ACJMK2_001099</name>
</gene>
<evidence type="ECO:0000259" key="3">
    <source>
        <dbReference type="PROSITE" id="PS50041"/>
    </source>
</evidence>
<accession>A0ABD3XR94</accession>
<dbReference type="InterPro" id="IPR016187">
    <property type="entry name" value="CTDL_fold"/>
</dbReference>
<dbReference type="InterPro" id="IPR001304">
    <property type="entry name" value="C-type_lectin-like"/>
</dbReference>
<feature type="domain" description="C-type lectin" evidence="3">
    <location>
        <begin position="35"/>
        <end position="158"/>
    </location>
</feature>
<dbReference type="Pfam" id="PF00059">
    <property type="entry name" value="Lectin_C"/>
    <property type="match status" value="1"/>
</dbReference>
<name>A0ABD3XR94_SINWO</name>
<proteinExistence type="predicted"/>
<feature type="chain" id="PRO_5044787113" description="C-type lectin domain-containing protein" evidence="2">
    <location>
        <begin position="25"/>
        <end position="176"/>
    </location>
</feature>
<protein>
    <recommendedName>
        <fullName evidence="3">C-type lectin domain-containing protein</fullName>
    </recommendedName>
</protein>
<dbReference type="CDD" id="cd00037">
    <property type="entry name" value="CLECT"/>
    <property type="match status" value="1"/>
</dbReference>
<dbReference type="PANTHER" id="PTHR22803">
    <property type="entry name" value="MANNOSE, PHOSPHOLIPASE, LECTIN RECEPTOR RELATED"/>
    <property type="match status" value="1"/>
</dbReference>
<dbReference type="PROSITE" id="PS00615">
    <property type="entry name" value="C_TYPE_LECTIN_1"/>
    <property type="match status" value="1"/>
</dbReference>